<dbReference type="InterPro" id="IPR022764">
    <property type="entry name" value="Peptidase_S54_rhomboid_dom"/>
</dbReference>
<dbReference type="PANTHER" id="PTHR43066:SF21">
    <property type="entry name" value="UBIQUITIN-ASSOCIATED DOMAIN-CONTAINING PROTEIN 2"/>
    <property type="match status" value="1"/>
</dbReference>
<sequence>MSFEHASVSKGMMMACALTSITAGVFDVKHYLHLQLVPHLSRHHQYWRLLTHHLAFSNSSDLFLAELLLYVVGVNIERQFGSVKFASFTIVSGLVSTLLEFMALILLHRIGVNHVPGGPSAIVFSMLYQWYRLVPVAYHFKIFGVPLSNKAFTYALALQLALGHLPGSLVSSCVGLLVGYIYRSELINIKTWRVSPTAINLSSRFLLPLVGLTRPPRRFNRARPEQVHLTTEVGNEEVITTAPPSVQRSGRPSGEGTEGSSVVREWVNELTGRTGEAAARIRTPSEVEITQLTSMFPDTSRDVIVTTLQRR</sequence>
<keyword evidence="2 6" id="KW-0812">Transmembrane</keyword>
<keyword evidence="3 6" id="KW-1133">Transmembrane helix</keyword>
<dbReference type="GO" id="GO:0004252">
    <property type="term" value="F:serine-type endopeptidase activity"/>
    <property type="evidence" value="ECO:0007669"/>
    <property type="project" value="InterPro"/>
</dbReference>
<dbReference type="InterPro" id="IPR035952">
    <property type="entry name" value="Rhomboid-like_sf"/>
</dbReference>
<protein>
    <recommendedName>
        <fullName evidence="7">Peptidase S54 rhomboid domain-containing protein</fullName>
    </recommendedName>
</protein>
<evidence type="ECO:0000313" key="8">
    <source>
        <dbReference type="EMBL" id="KIK29143.1"/>
    </source>
</evidence>
<keyword evidence="4 6" id="KW-0472">Membrane</keyword>
<evidence type="ECO:0000256" key="1">
    <source>
        <dbReference type="ARBA" id="ARBA00004141"/>
    </source>
</evidence>
<dbReference type="Proteomes" id="UP000054018">
    <property type="component" value="Unassembled WGS sequence"/>
</dbReference>
<feature type="transmembrane region" description="Helical" evidence="6">
    <location>
        <begin position="151"/>
        <end position="182"/>
    </location>
</feature>
<reference evidence="9" key="2">
    <citation type="submission" date="2015-01" db="EMBL/GenBank/DDBJ databases">
        <title>Evolutionary Origins and Diversification of the Mycorrhizal Mutualists.</title>
        <authorList>
            <consortium name="DOE Joint Genome Institute"/>
            <consortium name="Mycorrhizal Genomics Consortium"/>
            <person name="Kohler A."/>
            <person name="Kuo A."/>
            <person name="Nagy L.G."/>
            <person name="Floudas D."/>
            <person name="Copeland A."/>
            <person name="Barry K.W."/>
            <person name="Cichocki N."/>
            <person name="Veneault-Fourrey C."/>
            <person name="LaButti K."/>
            <person name="Lindquist E.A."/>
            <person name="Lipzen A."/>
            <person name="Lundell T."/>
            <person name="Morin E."/>
            <person name="Murat C."/>
            <person name="Riley R."/>
            <person name="Ohm R."/>
            <person name="Sun H."/>
            <person name="Tunlid A."/>
            <person name="Henrissat B."/>
            <person name="Grigoriev I.V."/>
            <person name="Hibbett D.S."/>
            <person name="Martin F."/>
        </authorList>
    </citation>
    <scope>NUCLEOTIDE SEQUENCE [LARGE SCALE GENOMIC DNA]</scope>
    <source>
        <strain evidence="9">441</strain>
    </source>
</reference>
<evidence type="ECO:0000313" key="9">
    <source>
        <dbReference type="Proteomes" id="UP000054018"/>
    </source>
</evidence>
<name>A0A0D0AAW4_9AGAM</name>
<reference evidence="8 9" key="1">
    <citation type="submission" date="2014-04" db="EMBL/GenBank/DDBJ databases">
        <authorList>
            <consortium name="DOE Joint Genome Institute"/>
            <person name="Kuo A."/>
            <person name="Kohler A."/>
            <person name="Costa M.D."/>
            <person name="Nagy L.G."/>
            <person name="Floudas D."/>
            <person name="Copeland A."/>
            <person name="Barry K.W."/>
            <person name="Cichocki N."/>
            <person name="Veneault-Fourrey C."/>
            <person name="LaButti K."/>
            <person name="Lindquist E.A."/>
            <person name="Lipzen A."/>
            <person name="Lundell T."/>
            <person name="Morin E."/>
            <person name="Murat C."/>
            <person name="Sun H."/>
            <person name="Tunlid A."/>
            <person name="Henrissat B."/>
            <person name="Grigoriev I.V."/>
            <person name="Hibbett D.S."/>
            <person name="Martin F."/>
            <person name="Nordberg H.P."/>
            <person name="Cantor M.N."/>
            <person name="Hua S.X."/>
        </authorList>
    </citation>
    <scope>NUCLEOTIDE SEQUENCE [LARGE SCALE GENOMIC DNA]</scope>
    <source>
        <strain evidence="8 9">441</strain>
    </source>
</reference>
<dbReference type="EMBL" id="KN833690">
    <property type="protein sequence ID" value="KIK29143.1"/>
    <property type="molecule type" value="Genomic_DNA"/>
</dbReference>
<evidence type="ECO:0000256" key="4">
    <source>
        <dbReference type="ARBA" id="ARBA00023136"/>
    </source>
</evidence>
<evidence type="ECO:0000259" key="7">
    <source>
        <dbReference type="Pfam" id="PF01694"/>
    </source>
</evidence>
<dbReference type="Gene3D" id="1.20.1540.10">
    <property type="entry name" value="Rhomboid-like"/>
    <property type="match status" value="1"/>
</dbReference>
<evidence type="ECO:0000256" key="5">
    <source>
        <dbReference type="SAM" id="MobiDB-lite"/>
    </source>
</evidence>
<dbReference type="STRING" id="765257.A0A0D0AAW4"/>
<feature type="transmembrane region" description="Helical" evidence="6">
    <location>
        <begin position="85"/>
        <end position="107"/>
    </location>
</feature>
<evidence type="ECO:0000256" key="6">
    <source>
        <dbReference type="SAM" id="Phobius"/>
    </source>
</evidence>
<comment type="subcellular location">
    <subcellularLocation>
        <location evidence="1">Membrane</location>
        <topology evidence="1">Multi-pass membrane protein</topology>
    </subcellularLocation>
</comment>
<feature type="region of interest" description="Disordered" evidence="5">
    <location>
        <begin position="242"/>
        <end position="261"/>
    </location>
</feature>
<feature type="domain" description="Peptidase S54 rhomboid" evidence="7">
    <location>
        <begin position="44"/>
        <end position="182"/>
    </location>
</feature>
<organism evidence="8 9">
    <name type="scientific">Pisolithus microcarpus 441</name>
    <dbReference type="NCBI Taxonomy" id="765257"/>
    <lineage>
        <taxon>Eukaryota</taxon>
        <taxon>Fungi</taxon>
        <taxon>Dikarya</taxon>
        <taxon>Basidiomycota</taxon>
        <taxon>Agaricomycotina</taxon>
        <taxon>Agaricomycetes</taxon>
        <taxon>Agaricomycetidae</taxon>
        <taxon>Boletales</taxon>
        <taxon>Sclerodermatineae</taxon>
        <taxon>Pisolithaceae</taxon>
        <taxon>Pisolithus</taxon>
    </lineage>
</organism>
<dbReference type="GO" id="GO:0016020">
    <property type="term" value="C:membrane"/>
    <property type="evidence" value="ECO:0007669"/>
    <property type="project" value="UniProtKB-SubCell"/>
</dbReference>
<keyword evidence="9" id="KW-1185">Reference proteome</keyword>
<dbReference type="PANTHER" id="PTHR43066">
    <property type="entry name" value="RHOMBOID-RELATED PROTEIN"/>
    <property type="match status" value="1"/>
</dbReference>
<accession>A0A0D0AAW4</accession>
<evidence type="ECO:0000256" key="3">
    <source>
        <dbReference type="ARBA" id="ARBA00022989"/>
    </source>
</evidence>
<gene>
    <name evidence="8" type="ORF">PISMIDRAFT_27138</name>
</gene>
<proteinExistence type="predicted"/>
<dbReference type="SUPFAM" id="SSF144091">
    <property type="entry name" value="Rhomboid-like"/>
    <property type="match status" value="1"/>
</dbReference>
<evidence type="ECO:0000256" key="2">
    <source>
        <dbReference type="ARBA" id="ARBA00022692"/>
    </source>
</evidence>
<dbReference type="Pfam" id="PF01694">
    <property type="entry name" value="Rhomboid"/>
    <property type="match status" value="1"/>
</dbReference>
<dbReference type="OrthoDB" id="272778at2759"/>
<dbReference type="HOGENOM" id="CLU_057574_2_0_1"/>
<dbReference type="AlphaFoldDB" id="A0A0D0AAW4"/>